<evidence type="ECO:0000313" key="2">
    <source>
        <dbReference type="Proteomes" id="UP001580430"/>
    </source>
</evidence>
<evidence type="ECO:0000313" key="1">
    <source>
        <dbReference type="EMBL" id="MFB5761552.1"/>
    </source>
</evidence>
<dbReference type="Proteomes" id="UP001580430">
    <property type="component" value="Unassembled WGS sequence"/>
</dbReference>
<reference evidence="1 2" key="1">
    <citation type="submission" date="2024-09" db="EMBL/GenBank/DDBJ databases">
        <title>Paenibacillus zeirhizospherea sp. nov., isolated from surface of the maize (Zea mays) roots in a horticulture field, Hungary.</title>
        <authorList>
            <person name="Marton D."/>
            <person name="Farkas M."/>
            <person name="Bedics A."/>
            <person name="Toth E."/>
            <person name="Tancsics A."/>
            <person name="Boka K."/>
            <person name="Marati G."/>
            <person name="Kriszt B."/>
            <person name="Cserhati M."/>
        </authorList>
    </citation>
    <scope>NUCLEOTIDE SEQUENCE [LARGE SCALE GENOMIC DNA]</scope>
    <source>
        <strain evidence="1 2">JCM 18446</strain>
    </source>
</reference>
<dbReference type="EMBL" id="JBHIRY010000013">
    <property type="protein sequence ID" value="MFB5761552.1"/>
    <property type="molecule type" value="Genomic_DNA"/>
</dbReference>
<name>A0ABV5C207_9BACL</name>
<protein>
    <submittedName>
        <fullName evidence="1">Uncharacterized protein</fullName>
    </submittedName>
</protein>
<dbReference type="RefSeq" id="WP_375520696.1">
    <property type="nucleotide sequence ID" value="NZ_JBHIRY010000013.1"/>
</dbReference>
<accession>A0ABV5C207</accession>
<sequence>MTILFFQTHSIEDLSEDGISAGVKAETEGEVLSELAPAADNDSSVVVRSIVAAIMEINNVRIPLDMDMELPPSYHRESMQTTTREAPPISRKGITSNLIEYIGCSKLNINNQ</sequence>
<gene>
    <name evidence="1" type="ORF">ACE5LO_14235</name>
</gene>
<proteinExistence type="predicted"/>
<keyword evidence="2" id="KW-1185">Reference proteome</keyword>
<organism evidence="1 2">
    <name type="scientific">Paenibacillus medicaginis</name>
    <dbReference type="NCBI Taxonomy" id="1470560"/>
    <lineage>
        <taxon>Bacteria</taxon>
        <taxon>Bacillati</taxon>
        <taxon>Bacillota</taxon>
        <taxon>Bacilli</taxon>
        <taxon>Bacillales</taxon>
        <taxon>Paenibacillaceae</taxon>
        <taxon>Paenibacillus</taxon>
    </lineage>
</organism>
<comment type="caution">
    <text evidence="1">The sequence shown here is derived from an EMBL/GenBank/DDBJ whole genome shotgun (WGS) entry which is preliminary data.</text>
</comment>